<feature type="binding site" evidence="2">
    <location>
        <position position="9"/>
    </location>
    <ligand>
        <name>substrate</name>
    </ligand>
</feature>
<keyword evidence="6" id="KW-1185">Reference proteome</keyword>
<reference evidence="5 6" key="1">
    <citation type="submission" date="2019-01" db="EMBL/GenBank/DDBJ databases">
        <title>Lactibacter flavus gen. nov., sp. nov., a novel bacterium of the family Propionibacteriaceae isolated from raw milk and dairy products.</title>
        <authorList>
            <person name="Huptas C."/>
            <person name="Wenning M."/>
            <person name="Breitenwieser F."/>
            <person name="Doll E."/>
            <person name="Von Neubeck M."/>
            <person name="Busse H.-J."/>
            <person name="Scherer S."/>
        </authorList>
    </citation>
    <scope>NUCLEOTIDE SEQUENCE [LARGE SCALE GENOMIC DNA]</scope>
    <source>
        <strain evidence="6">DSM 22130 / JCM 15804 / WR061</strain>
    </source>
</reference>
<dbReference type="Proteomes" id="UP000291933">
    <property type="component" value="Unassembled WGS sequence"/>
</dbReference>
<dbReference type="PIRSF" id="PIRSF017388">
    <property type="entry name" value="Esterase_lipase"/>
    <property type="match status" value="1"/>
</dbReference>
<feature type="binding site" evidence="2">
    <location>
        <position position="78"/>
    </location>
    <ligand>
        <name>substrate</name>
    </ligand>
</feature>
<dbReference type="InterPro" id="IPR029058">
    <property type="entry name" value="AB_hydrolase_fold"/>
</dbReference>
<accession>A0A4Q9KJY8</accession>
<evidence type="ECO:0000313" key="5">
    <source>
        <dbReference type="EMBL" id="TBT94776.1"/>
    </source>
</evidence>
<dbReference type="PANTHER" id="PTHR11614">
    <property type="entry name" value="PHOSPHOLIPASE-RELATED"/>
    <property type="match status" value="1"/>
</dbReference>
<evidence type="ECO:0000259" key="4">
    <source>
        <dbReference type="Pfam" id="PF12146"/>
    </source>
</evidence>
<dbReference type="OrthoDB" id="9786110at2"/>
<dbReference type="InterPro" id="IPR022742">
    <property type="entry name" value="Hydrolase_4"/>
</dbReference>
<evidence type="ECO:0000256" key="2">
    <source>
        <dbReference type="PIRSR" id="PIRSR017388-2"/>
    </source>
</evidence>
<feature type="domain" description="Serine aminopeptidase S33" evidence="4">
    <location>
        <begin position="3"/>
        <end position="213"/>
    </location>
</feature>
<name>A0A4Q9KJY8_PROTD</name>
<keyword evidence="5" id="KW-0378">Hydrolase</keyword>
<sequence>MGVLFVHGFTGSPASLRTWAERTAAAGYRVSLPRLPGHGTRWEDLAVTSWQDWYACVERAFAELKASCDQVFVASLSMGGALSLMLAEKRPSEVAGLMLVNPAVTVASPLVPLSGVLKHVVKSVKGIANDAVLDIDEGAYERTPIASVHAMYKLWGELRPYLDLVECPLVIFRSAVDHVVPPASVEIITRQVSSAEVTEHVLANSYHVATMDNDADFIIDTSLEFLAAHS</sequence>
<dbReference type="InterPro" id="IPR051044">
    <property type="entry name" value="MAG_DAG_Lipase"/>
</dbReference>
<feature type="active site" description="Charge relay system" evidence="1">
    <location>
        <position position="177"/>
    </location>
</feature>
<gene>
    <name evidence="5" type="ORF">ET996_08995</name>
</gene>
<dbReference type="SUPFAM" id="SSF53474">
    <property type="entry name" value="alpha/beta-Hydrolases"/>
    <property type="match status" value="1"/>
</dbReference>
<evidence type="ECO:0000256" key="3">
    <source>
        <dbReference type="PIRSR" id="PIRSR017388-3"/>
    </source>
</evidence>
<protein>
    <submittedName>
        <fullName evidence="5">Alpha/beta fold hydrolase</fullName>
    </submittedName>
</protein>
<comment type="caution">
    <text evidence="5">The sequence shown here is derived from an EMBL/GenBank/DDBJ whole genome shotgun (WGS) entry which is preliminary data.</text>
</comment>
<dbReference type="Gene3D" id="3.40.50.1820">
    <property type="entry name" value="alpha/beta hydrolase"/>
    <property type="match status" value="1"/>
</dbReference>
<feature type="active site" description="Nucleophile" evidence="1">
    <location>
        <position position="77"/>
    </location>
</feature>
<dbReference type="InterPro" id="IPR012354">
    <property type="entry name" value="Esterase_lipase"/>
</dbReference>
<evidence type="ECO:0000256" key="1">
    <source>
        <dbReference type="PIRSR" id="PIRSR017388-1"/>
    </source>
</evidence>
<dbReference type="EMBL" id="SDMR01000010">
    <property type="protein sequence ID" value="TBT94776.1"/>
    <property type="molecule type" value="Genomic_DNA"/>
</dbReference>
<feature type="active site" description="Charge relay system" evidence="1">
    <location>
        <position position="207"/>
    </location>
</feature>
<evidence type="ECO:0000313" key="6">
    <source>
        <dbReference type="Proteomes" id="UP000291933"/>
    </source>
</evidence>
<dbReference type="AlphaFoldDB" id="A0A4Q9KJY8"/>
<dbReference type="GO" id="GO:0052689">
    <property type="term" value="F:carboxylic ester hydrolase activity"/>
    <property type="evidence" value="ECO:0007669"/>
    <property type="project" value="InterPro"/>
</dbReference>
<dbReference type="Pfam" id="PF12146">
    <property type="entry name" value="Hydrolase_4"/>
    <property type="match status" value="1"/>
</dbReference>
<feature type="site" description="Important for substrate specificity" evidence="3">
    <location>
        <position position="127"/>
    </location>
</feature>
<organism evidence="5 6">
    <name type="scientific">Propioniciclava tarda</name>
    <dbReference type="NCBI Taxonomy" id="433330"/>
    <lineage>
        <taxon>Bacteria</taxon>
        <taxon>Bacillati</taxon>
        <taxon>Actinomycetota</taxon>
        <taxon>Actinomycetes</taxon>
        <taxon>Propionibacteriales</taxon>
        <taxon>Propionibacteriaceae</taxon>
        <taxon>Propioniciclava</taxon>
    </lineage>
</organism>
<proteinExistence type="predicted"/>